<dbReference type="InterPro" id="IPR011701">
    <property type="entry name" value="MFS"/>
</dbReference>
<proteinExistence type="predicted"/>
<protein>
    <submittedName>
        <fullName evidence="7">MFS transporter</fullName>
    </submittedName>
</protein>
<feature type="transmembrane region" description="Helical" evidence="5">
    <location>
        <begin position="79"/>
        <end position="97"/>
    </location>
</feature>
<dbReference type="Gene3D" id="1.20.1250.20">
    <property type="entry name" value="MFS general substrate transporter like domains"/>
    <property type="match status" value="2"/>
</dbReference>
<evidence type="ECO:0000256" key="2">
    <source>
        <dbReference type="ARBA" id="ARBA00022692"/>
    </source>
</evidence>
<feature type="transmembrane region" description="Helical" evidence="5">
    <location>
        <begin position="240"/>
        <end position="264"/>
    </location>
</feature>
<dbReference type="PANTHER" id="PTHR23514:SF13">
    <property type="entry name" value="INNER MEMBRANE PROTEIN YBJJ"/>
    <property type="match status" value="1"/>
</dbReference>
<dbReference type="GO" id="GO:0022857">
    <property type="term" value="F:transmembrane transporter activity"/>
    <property type="evidence" value="ECO:0007669"/>
    <property type="project" value="InterPro"/>
</dbReference>
<dbReference type="Proteomes" id="UP000598146">
    <property type="component" value="Unassembled WGS sequence"/>
</dbReference>
<keyword evidence="8" id="KW-1185">Reference proteome</keyword>
<feature type="transmembrane region" description="Helical" evidence="5">
    <location>
        <begin position="301"/>
        <end position="322"/>
    </location>
</feature>
<feature type="transmembrane region" description="Helical" evidence="5">
    <location>
        <begin position="276"/>
        <end position="295"/>
    </location>
</feature>
<dbReference type="AlphaFoldDB" id="A0A931CCZ7"/>
<dbReference type="GO" id="GO:0005886">
    <property type="term" value="C:plasma membrane"/>
    <property type="evidence" value="ECO:0007669"/>
    <property type="project" value="UniProtKB-SubCell"/>
</dbReference>
<keyword evidence="2 5" id="KW-0812">Transmembrane</keyword>
<comment type="subcellular location">
    <subcellularLocation>
        <location evidence="1">Cell membrane</location>
        <topology evidence="1">Multi-pass membrane protein</topology>
    </subcellularLocation>
</comment>
<reference evidence="7" key="1">
    <citation type="submission" date="2020-11" db="EMBL/GenBank/DDBJ databases">
        <title>Isolation and identification of active actinomycetes.</title>
        <authorList>
            <person name="Sun X."/>
        </authorList>
    </citation>
    <scope>NUCLEOTIDE SEQUENCE</scope>
    <source>
        <strain evidence="7">NEAU-A11</strain>
    </source>
</reference>
<feature type="transmembrane region" description="Helical" evidence="5">
    <location>
        <begin position="17"/>
        <end position="36"/>
    </location>
</feature>
<accession>A0A931CCZ7</accession>
<evidence type="ECO:0000256" key="4">
    <source>
        <dbReference type="ARBA" id="ARBA00023136"/>
    </source>
</evidence>
<dbReference type="SUPFAM" id="SSF103473">
    <property type="entry name" value="MFS general substrate transporter"/>
    <property type="match status" value="1"/>
</dbReference>
<evidence type="ECO:0000259" key="6">
    <source>
        <dbReference type="PROSITE" id="PS50850"/>
    </source>
</evidence>
<feature type="transmembrane region" description="Helical" evidence="5">
    <location>
        <begin position="166"/>
        <end position="188"/>
    </location>
</feature>
<dbReference type="InterPro" id="IPR020846">
    <property type="entry name" value="MFS_dom"/>
</dbReference>
<feature type="transmembrane region" description="Helical" evidence="5">
    <location>
        <begin position="48"/>
        <end position="67"/>
    </location>
</feature>
<comment type="caution">
    <text evidence="7">The sequence shown here is derived from an EMBL/GenBank/DDBJ whole genome shotgun (WGS) entry which is preliminary data.</text>
</comment>
<sequence>MNDVSGIGMTPAARARLIGAGYAAQGLGYAAVVTALPTFKDRQDIDDTFVSVILLVVCVAAAAGSVLADRVAARWGSRYALASGLLLVAAGLAGATVATPNVIFTVILLAYGVGLGAVDASLSMQGVLVQARLGRSVMSRLFAAYTGAAIVAALLMSGVLESGAGASLAVGVAAAYAAVIGLIGWRAFEPGRTERVAVVRAEGGPSVRPVVLICGMLIFTAFLVDSAVSTWSSVYLQDSLAAAASVAPLGYAAYQAAVLVSRLVADHVVPRAGRTALALGALAVCGLGCALVTTLPSIGAAVTGFAIAGIGVGVLVPLAFSAAGEAAAQSSDEVIARVNLFNYGGALVGAVLIGALSEPIGLQAAFLIPVVAVIATLPLARRLRTLAVPARV</sequence>
<dbReference type="PANTHER" id="PTHR23514">
    <property type="entry name" value="BYPASS OF STOP CODON PROTEIN 6"/>
    <property type="match status" value="1"/>
</dbReference>
<evidence type="ECO:0000256" key="3">
    <source>
        <dbReference type="ARBA" id="ARBA00022989"/>
    </source>
</evidence>
<feature type="transmembrane region" description="Helical" evidence="5">
    <location>
        <begin position="360"/>
        <end position="380"/>
    </location>
</feature>
<feature type="transmembrane region" description="Helical" evidence="5">
    <location>
        <begin position="209"/>
        <end position="228"/>
    </location>
</feature>
<dbReference type="PROSITE" id="PS50850">
    <property type="entry name" value="MFS"/>
    <property type="match status" value="1"/>
</dbReference>
<organism evidence="7 8">
    <name type="scientific">Actinoplanes aureus</name>
    <dbReference type="NCBI Taxonomy" id="2792083"/>
    <lineage>
        <taxon>Bacteria</taxon>
        <taxon>Bacillati</taxon>
        <taxon>Actinomycetota</taxon>
        <taxon>Actinomycetes</taxon>
        <taxon>Micromonosporales</taxon>
        <taxon>Micromonosporaceae</taxon>
        <taxon>Actinoplanes</taxon>
    </lineage>
</organism>
<dbReference type="EMBL" id="JADQTO010000014">
    <property type="protein sequence ID" value="MBG0565192.1"/>
    <property type="molecule type" value="Genomic_DNA"/>
</dbReference>
<feature type="transmembrane region" description="Helical" evidence="5">
    <location>
        <begin position="334"/>
        <end position="354"/>
    </location>
</feature>
<evidence type="ECO:0000256" key="5">
    <source>
        <dbReference type="SAM" id="Phobius"/>
    </source>
</evidence>
<feature type="transmembrane region" description="Helical" evidence="5">
    <location>
        <begin position="141"/>
        <end position="160"/>
    </location>
</feature>
<keyword evidence="3 5" id="KW-1133">Transmembrane helix</keyword>
<feature type="transmembrane region" description="Helical" evidence="5">
    <location>
        <begin position="103"/>
        <end position="129"/>
    </location>
</feature>
<dbReference type="InterPro" id="IPR036259">
    <property type="entry name" value="MFS_trans_sf"/>
</dbReference>
<evidence type="ECO:0000313" key="8">
    <source>
        <dbReference type="Proteomes" id="UP000598146"/>
    </source>
</evidence>
<evidence type="ECO:0000313" key="7">
    <source>
        <dbReference type="EMBL" id="MBG0565192.1"/>
    </source>
</evidence>
<dbReference type="RefSeq" id="WP_196416972.1">
    <property type="nucleotide sequence ID" value="NZ_JADQTO010000014.1"/>
</dbReference>
<keyword evidence="4 5" id="KW-0472">Membrane</keyword>
<dbReference type="Pfam" id="PF07690">
    <property type="entry name" value="MFS_1"/>
    <property type="match status" value="1"/>
</dbReference>
<dbReference type="InterPro" id="IPR051788">
    <property type="entry name" value="MFS_Transporter"/>
</dbReference>
<gene>
    <name evidence="7" type="ORF">I4J89_27435</name>
</gene>
<evidence type="ECO:0000256" key="1">
    <source>
        <dbReference type="ARBA" id="ARBA00004651"/>
    </source>
</evidence>
<feature type="domain" description="Major facilitator superfamily (MFS) profile" evidence="6">
    <location>
        <begin position="210"/>
        <end position="392"/>
    </location>
</feature>
<name>A0A931CCZ7_9ACTN</name>